<feature type="domain" description="Xylose isomerase-like TIM barrel" evidence="4">
    <location>
        <begin position="21"/>
        <end position="254"/>
    </location>
</feature>
<dbReference type="InterPro" id="IPR053398">
    <property type="entry name" value="HPT_OtnI_isomerases"/>
</dbReference>
<sequence length="263" mass="29001">MTRLAANLSMLFTDAPFLDRFDRAGAAGFEAVEFLFPYDHTIAEVKARLDRNGLQLTLINAFAGDWAGGERGFAARPSKTSEFDASIAQAIDYATGLGCPRIHVMSGITKDEPDMAACETVWIDNMRKAADLAANAGLDISIEPLNSRDMPGYFISKQDPTLELIGRLDRRNVFLQFDVYHAQIMDGDIIRRIERLKGAYGHVQIAGVPDRHEPDEGELNYAAIFEAFDRAGFDGFLGCEYNPRGRTEDGLAWAAPYLPKTAG</sequence>
<feature type="active site" description="Proton donor/acceptor" evidence="3">
    <location>
        <position position="143"/>
    </location>
</feature>
<dbReference type="Pfam" id="PF01261">
    <property type="entry name" value="AP_endonuc_2"/>
    <property type="match status" value="1"/>
</dbReference>
<dbReference type="SUPFAM" id="SSF51658">
    <property type="entry name" value="Xylose isomerase-like"/>
    <property type="match status" value="1"/>
</dbReference>
<dbReference type="PANTHER" id="PTHR43489:SF6">
    <property type="entry name" value="HYDROXYPYRUVATE ISOMERASE-RELATED"/>
    <property type="match status" value="1"/>
</dbReference>
<dbReference type="FunFam" id="3.20.20.150:FF:000007">
    <property type="entry name" value="Hydroxypyruvate isomerase"/>
    <property type="match status" value="1"/>
</dbReference>
<proteinExistence type="inferred from homology"/>
<accession>A0A8J7CWI8</accession>
<feature type="active site" description="Proton donor/acceptor" evidence="3">
    <location>
        <position position="240"/>
    </location>
</feature>
<dbReference type="PANTHER" id="PTHR43489">
    <property type="entry name" value="ISOMERASE"/>
    <property type="match status" value="1"/>
</dbReference>
<dbReference type="InterPro" id="IPR050417">
    <property type="entry name" value="Sugar_Epim/Isomerase"/>
</dbReference>
<dbReference type="AlphaFoldDB" id="A0A8J7CWI8"/>
<dbReference type="GO" id="GO:0046487">
    <property type="term" value="P:glyoxylate metabolic process"/>
    <property type="evidence" value="ECO:0007669"/>
    <property type="project" value="TreeGrafter"/>
</dbReference>
<protein>
    <submittedName>
        <fullName evidence="5">Hydroxypyruvate isomerase family protein</fullName>
    </submittedName>
</protein>
<gene>
    <name evidence="5" type="ORF">ICN82_16450</name>
</gene>
<dbReference type="PIRSF" id="PIRSF006241">
    <property type="entry name" value="HyI"/>
    <property type="match status" value="1"/>
</dbReference>
<dbReference type="InterPro" id="IPR036237">
    <property type="entry name" value="Xyl_isomerase-like_sf"/>
</dbReference>
<dbReference type="InterPro" id="IPR026040">
    <property type="entry name" value="HyI-like"/>
</dbReference>
<dbReference type="InterPro" id="IPR013022">
    <property type="entry name" value="Xyl_isomerase-like_TIM-brl"/>
</dbReference>
<keyword evidence="1 2" id="KW-0413">Isomerase</keyword>
<dbReference type="Proteomes" id="UP000609121">
    <property type="component" value="Unassembled WGS sequence"/>
</dbReference>
<dbReference type="NCBIfam" id="NF043033">
    <property type="entry name" value="OxoTetrIsom"/>
    <property type="match status" value="1"/>
</dbReference>
<evidence type="ECO:0000256" key="2">
    <source>
        <dbReference type="PIRNR" id="PIRNR006241"/>
    </source>
</evidence>
<evidence type="ECO:0000259" key="4">
    <source>
        <dbReference type="Pfam" id="PF01261"/>
    </source>
</evidence>
<evidence type="ECO:0000313" key="5">
    <source>
        <dbReference type="EMBL" id="MBE3639794.1"/>
    </source>
</evidence>
<dbReference type="RefSeq" id="WP_193184844.1">
    <property type="nucleotide sequence ID" value="NZ_JACVXA010000059.1"/>
</dbReference>
<dbReference type="GO" id="GO:0008903">
    <property type="term" value="F:hydroxypyruvate isomerase activity"/>
    <property type="evidence" value="ECO:0007669"/>
    <property type="project" value="TreeGrafter"/>
</dbReference>
<comment type="caution">
    <text evidence="5">The sequence shown here is derived from an EMBL/GenBank/DDBJ whole genome shotgun (WGS) entry which is preliminary data.</text>
</comment>
<dbReference type="Gene3D" id="3.20.20.150">
    <property type="entry name" value="Divalent-metal-dependent TIM barrel enzymes"/>
    <property type="match status" value="1"/>
</dbReference>
<name>A0A8J7CWI8_9RHOB</name>
<organism evidence="5 6">
    <name type="scientific">Mangrovicoccus algicola</name>
    <dbReference type="NCBI Taxonomy" id="2771008"/>
    <lineage>
        <taxon>Bacteria</taxon>
        <taxon>Pseudomonadati</taxon>
        <taxon>Pseudomonadota</taxon>
        <taxon>Alphaproteobacteria</taxon>
        <taxon>Rhodobacterales</taxon>
        <taxon>Paracoccaceae</taxon>
        <taxon>Mangrovicoccus</taxon>
    </lineage>
</organism>
<evidence type="ECO:0000256" key="3">
    <source>
        <dbReference type="PIRSR" id="PIRSR006241-50"/>
    </source>
</evidence>
<reference evidence="5" key="1">
    <citation type="submission" date="2020-09" db="EMBL/GenBank/DDBJ databases">
        <title>A novel bacterium of genus Mangrovicoccus, isolated from South China Sea.</title>
        <authorList>
            <person name="Huang H."/>
            <person name="Mo K."/>
            <person name="Hu Y."/>
        </authorList>
    </citation>
    <scope>NUCLEOTIDE SEQUENCE</scope>
    <source>
        <strain evidence="5">HB182678</strain>
    </source>
</reference>
<keyword evidence="6" id="KW-1185">Reference proteome</keyword>
<evidence type="ECO:0000256" key="1">
    <source>
        <dbReference type="ARBA" id="ARBA00023235"/>
    </source>
</evidence>
<comment type="similarity">
    <text evidence="2">Belongs to the hyi family.</text>
</comment>
<dbReference type="EMBL" id="JACVXA010000059">
    <property type="protein sequence ID" value="MBE3639794.1"/>
    <property type="molecule type" value="Genomic_DNA"/>
</dbReference>
<evidence type="ECO:0000313" key="6">
    <source>
        <dbReference type="Proteomes" id="UP000609121"/>
    </source>
</evidence>